<evidence type="ECO:0000256" key="3">
    <source>
        <dbReference type="ARBA" id="ARBA00022827"/>
    </source>
</evidence>
<protein>
    <submittedName>
        <fullName evidence="7">Salicylate hydroxylase</fullName>
        <ecNumber evidence="7">1.14.13.1</ecNumber>
    </submittedName>
</protein>
<dbReference type="SUPFAM" id="SSF51905">
    <property type="entry name" value="FAD/NAD(P)-binding domain"/>
    <property type="match status" value="1"/>
</dbReference>
<dbReference type="Pfam" id="PF01494">
    <property type="entry name" value="FAD_binding_3"/>
    <property type="match status" value="1"/>
</dbReference>
<evidence type="ECO:0000259" key="6">
    <source>
        <dbReference type="Pfam" id="PF01494"/>
    </source>
</evidence>
<evidence type="ECO:0000256" key="2">
    <source>
        <dbReference type="ARBA" id="ARBA00022630"/>
    </source>
</evidence>
<feature type="domain" description="FAD-binding" evidence="6">
    <location>
        <begin position="8"/>
        <end position="354"/>
    </location>
</feature>
<keyword evidence="3" id="KW-0274">FAD</keyword>
<evidence type="ECO:0000256" key="4">
    <source>
        <dbReference type="ARBA" id="ARBA00023002"/>
    </source>
</evidence>
<dbReference type="PANTHER" id="PTHR13789">
    <property type="entry name" value="MONOOXYGENASE"/>
    <property type="match status" value="1"/>
</dbReference>
<evidence type="ECO:0000256" key="1">
    <source>
        <dbReference type="ARBA" id="ARBA00001974"/>
    </source>
</evidence>
<evidence type="ECO:0000256" key="5">
    <source>
        <dbReference type="ARBA" id="ARBA00023033"/>
    </source>
</evidence>
<dbReference type="PANTHER" id="PTHR13789:SF318">
    <property type="entry name" value="GERANYLGERANYL DIPHOSPHATE REDUCTASE"/>
    <property type="match status" value="1"/>
</dbReference>
<keyword evidence="5" id="KW-0503">Monooxygenase</keyword>
<dbReference type="InterPro" id="IPR036188">
    <property type="entry name" value="FAD/NAD-bd_sf"/>
</dbReference>
<keyword evidence="4 7" id="KW-0560">Oxidoreductase</keyword>
<keyword evidence="8" id="KW-1185">Reference proteome</keyword>
<evidence type="ECO:0000313" key="7">
    <source>
        <dbReference type="EMBL" id="MBB6259593.1"/>
    </source>
</evidence>
<reference evidence="7 8" key="1">
    <citation type="submission" date="2020-08" db="EMBL/GenBank/DDBJ databases">
        <title>Genomic Encyclopedia of Type Strains, Phase IV (KMG-IV): sequencing the most valuable type-strain genomes for metagenomic binning, comparative biology and taxonomic classification.</title>
        <authorList>
            <person name="Goeker M."/>
        </authorList>
    </citation>
    <scope>NUCLEOTIDE SEQUENCE [LARGE SCALE GENOMIC DNA]</scope>
    <source>
        <strain evidence="7 8">DSM 22336</strain>
    </source>
</reference>
<dbReference type="Gene3D" id="3.50.50.60">
    <property type="entry name" value="FAD/NAD(P)-binding domain"/>
    <property type="match status" value="1"/>
</dbReference>
<dbReference type="EMBL" id="JACIIU010000001">
    <property type="protein sequence ID" value="MBB6259593.1"/>
    <property type="molecule type" value="Genomic_DNA"/>
</dbReference>
<dbReference type="GO" id="GO:0018658">
    <property type="term" value="F:salicylate 1-monooxygenase activity"/>
    <property type="evidence" value="ECO:0007669"/>
    <property type="project" value="UniProtKB-EC"/>
</dbReference>
<organism evidence="7 8">
    <name type="scientific">Paenochrobactrum gallinarii</name>
    <dbReference type="NCBI Taxonomy" id="643673"/>
    <lineage>
        <taxon>Bacteria</taxon>
        <taxon>Pseudomonadati</taxon>
        <taxon>Pseudomonadota</taxon>
        <taxon>Alphaproteobacteria</taxon>
        <taxon>Hyphomicrobiales</taxon>
        <taxon>Brucellaceae</taxon>
        <taxon>Paenochrobactrum</taxon>
    </lineage>
</organism>
<dbReference type="GO" id="GO:0071949">
    <property type="term" value="F:FAD binding"/>
    <property type="evidence" value="ECO:0007669"/>
    <property type="project" value="InterPro"/>
</dbReference>
<keyword evidence="2" id="KW-0285">Flavoprotein</keyword>
<dbReference type="RefSeq" id="WP_184218448.1">
    <property type="nucleotide sequence ID" value="NZ_JACIIU010000001.1"/>
</dbReference>
<evidence type="ECO:0000313" key="8">
    <source>
        <dbReference type="Proteomes" id="UP000555393"/>
    </source>
</evidence>
<dbReference type="InterPro" id="IPR002938">
    <property type="entry name" value="FAD-bd"/>
</dbReference>
<sequence>MKNTAKPTVLIAGGGVAGLTAALAFANKGFSVCLFDKAAEFSEVGAGLQLAPNATRLLQRLGVMEKLSPSAVTPQALLLKDGKSAKTLTSMSLDAAVHRWGAPYVVCHRADLQSALLSTCQNNPDITIRLGCEAVQFQEHTNLISLTVRHNGLDEQFDGALLLGCDGVWSKLRHPLPAPEFSGHIAWRLSVEKADLPQSFLQAINQQTAVSAWLGADRHFIAYPVKAGSAYNFVAITRGQVSDKSWDKIGDHQKLKAEYQKWHPAIRDIIALNKQWTYWPLFQMAEPHFVVSNRFVLLGDASHAVTPFAAQGAAMAIEDAFSLAEHLPLNQNFWPQALKSYNVTRLKRIQSVAKRGAFNKFAYNASGPIALARNLVFKMRSPERLLSDLDWLYAYKADQRSE</sequence>
<dbReference type="Proteomes" id="UP000555393">
    <property type="component" value="Unassembled WGS sequence"/>
</dbReference>
<comment type="caution">
    <text evidence="7">The sequence shown here is derived from an EMBL/GenBank/DDBJ whole genome shotgun (WGS) entry which is preliminary data.</text>
</comment>
<name>A0A841LNN5_9HYPH</name>
<gene>
    <name evidence="7" type="ORF">FHS77_000101</name>
</gene>
<comment type="cofactor">
    <cofactor evidence="1">
        <name>FAD</name>
        <dbReference type="ChEBI" id="CHEBI:57692"/>
    </cofactor>
</comment>
<dbReference type="InterPro" id="IPR050493">
    <property type="entry name" value="FAD-dep_Monooxygenase_BioMet"/>
</dbReference>
<proteinExistence type="predicted"/>
<accession>A0A841LNN5</accession>
<dbReference type="SUPFAM" id="SSF54373">
    <property type="entry name" value="FAD-linked reductases, C-terminal domain"/>
    <property type="match status" value="1"/>
</dbReference>
<dbReference type="AlphaFoldDB" id="A0A841LNN5"/>
<dbReference type="EC" id="1.14.13.1" evidence="7"/>
<dbReference type="PRINTS" id="PR00420">
    <property type="entry name" value="RNGMNOXGNASE"/>
</dbReference>